<reference evidence="1 2" key="1">
    <citation type="submission" date="2013-09" db="EMBL/GenBank/DDBJ databases">
        <authorList>
            <person name="Zeng Z."/>
            <person name="Chen C."/>
        </authorList>
    </citation>
    <scope>NUCLEOTIDE SEQUENCE [LARGE SCALE GENOMIC DNA]</scope>
    <source>
        <strain evidence="1 2">WB 3.3-2</strain>
    </source>
</reference>
<dbReference type="EMBL" id="JRLX01000017">
    <property type="protein sequence ID" value="KGO85728.1"/>
    <property type="molecule type" value="Genomic_DNA"/>
</dbReference>
<dbReference type="RefSeq" id="WP_020213947.1">
    <property type="nucleotide sequence ID" value="NZ_JRLX01000017.1"/>
</dbReference>
<evidence type="ECO:0000313" key="1">
    <source>
        <dbReference type="EMBL" id="KGO85728.1"/>
    </source>
</evidence>
<dbReference type="eggNOG" id="ENOG502ZYCU">
    <property type="taxonomic scope" value="Bacteria"/>
</dbReference>
<keyword evidence="2" id="KW-1185">Reference proteome</keyword>
<accession>A0A0A2M2R6</accession>
<sequence>MSIIFTKPIEETKLRLAYNNDVIRFYSDNTLAAKFCTIMGSNASANVNVTLYPAPDGSFFFNFKPYVSALINTRNFEDTLQPVLDRTNPDTFIYNATAGTLLQMDVSITITFSNDSTQNVTHTLTWLAGAAQPGNYTPLSNNSMYILSPLAKAAGNGWHIKYWQGYPFDVSVYSPNAVFRVNNTTNLLSQQFTVPGLVFRMVLSDGDDDETLEDVLPLADGHNSLHILGAAEPSQNDVFITLDKVPYKSGIYLKWLNALGGYSYWLFEDTCSIDRSTKQLGELDRDNDNPEDSFGRTIQIGKESSDTLKIVAELLTENERRIVEGILDSPKIYLFTGQPYARNSYRDWVEVSLKTTSARIKNPRQPLTNFTFDVELPVRFTQTL</sequence>
<comment type="caution">
    <text evidence="1">The sequence shown here is derived from an EMBL/GenBank/DDBJ whole genome shotgun (WGS) entry which is preliminary data.</text>
</comment>
<gene>
    <name evidence="1" type="ORF">Q765_15020</name>
</gene>
<dbReference type="OrthoDB" id="1302475at2"/>
<dbReference type="STRING" id="1121895.GCA_000378485_02778"/>
<name>A0A0A2M2R6_9FLAO</name>
<dbReference type="AlphaFoldDB" id="A0A0A2M2R6"/>
<proteinExistence type="predicted"/>
<dbReference type="Proteomes" id="UP000030152">
    <property type="component" value="Unassembled WGS sequence"/>
</dbReference>
<evidence type="ECO:0000313" key="2">
    <source>
        <dbReference type="Proteomes" id="UP000030152"/>
    </source>
</evidence>
<protein>
    <submittedName>
        <fullName evidence="1">Uncharacterized protein</fullName>
    </submittedName>
</protein>
<organism evidence="1 2">
    <name type="scientific">Flavobacterium rivuli WB 3.3-2 = DSM 21788</name>
    <dbReference type="NCBI Taxonomy" id="1121895"/>
    <lineage>
        <taxon>Bacteria</taxon>
        <taxon>Pseudomonadati</taxon>
        <taxon>Bacteroidota</taxon>
        <taxon>Flavobacteriia</taxon>
        <taxon>Flavobacteriales</taxon>
        <taxon>Flavobacteriaceae</taxon>
        <taxon>Flavobacterium</taxon>
    </lineage>
</organism>